<name>A0A951U6T1_9CYAN</name>
<evidence type="ECO:0000313" key="2">
    <source>
        <dbReference type="Proteomes" id="UP000707356"/>
    </source>
</evidence>
<dbReference type="AlphaFoldDB" id="A0A951U6T1"/>
<comment type="caution">
    <text evidence="1">The sequence shown here is derived from an EMBL/GenBank/DDBJ whole genome shotgun (WGS) entry which is preliminary data.</text>
</comment>
<gene>
    <name evidence="1" type="ORF">KME07_21375</name>
</gene>
<organism evidence="1 2">
    <name type="scientific">Pegethrix bostrychoides GSE-TBD4-15B</name>
    <dbReference type="NCBI Taxonomy" id="2839662"/>
    <lineage>
        <taxon>Bacteria</taxon>
        <taxon>Bacillati</taxon>
        <taxon>Cyanobacteriota</taxon>
        <taxon>Cyanophyceae</taxon>
        <taxon>Oculatellales</taxon>
        <taxon>Oculatellaceae</taxon>
        <taxon>Pegethrix</taxon>
    </lineage>
</organism>
<sequence length="230" mass="26369">MDVSNCYHLAQDLQLCVEYNEQHNAYTASILQEGRDTETLVKLDPSLSDSNHWFETIDAILPYINRSLEALNIEFTIPDEDLEEFRSQGEYNDYDFVPWIEPIEDLEMTDSEYTSFIASGYDPMTQSRLWRKEEIKQELIYLVSQISQAENKEEVEHIIQMGAVKIASEAKGLLAESSVEDALLKSSYLSKKDFIFLNDWVKDHFGVALTDFPSLIDSGVNPMSIKDDST</sequence>
<dbReference type="EMBL" id="JAHHHV010000083">
    <property type="protein sequence ID" value="MBW4467985.1"/>
    <property type="molecule type" value="Genomic_DNA"/>
</dbReference>
<dbReference type="Proteomes" id="UP000707356">
    <property type="component" value="Unassembled WGS sequence"/>
</dbReference>
<reference evidence="1" key="1">
    <citation type="submission" date="2021-05" db="EMBL/GenBank/DDBJ databases">
        <authorList>
            <person name="Pietrasiak N."/>
            <person name="Ward R."/>
            <person name="Stajich J.E."/>
            <person name="Kurbessoian T."/>
        </authorList>
    </citation>
    <scope>NUCLEOTIDE SEQUENCE</scope>
    <source>
        <strain evidence="1">GSE-TBD4-15B</strain>
    </source>
</reference>
<proteinExistence type="predicted"/>
<reference evidence="1" key="2">
    <citation type="journal article" date="2022" name="Microbiol. Resour. Announc.">
        <title>Metagenome Sequencing to Explore Phylogenomics of Terrestrial Cyanobacteria.</title>
        <authorList>
            <person name="Ward R.D."/>
            <person name="Stajich J.E."/>
            <person name="Johansen J.R."/>
            <person name="Huntemann M."/>
            <person name="Clum A."/>
            <person name="Foster B."/>
            <person name="Foster B."/>
            <person name="Roux S."/>
            <person name="Palaniappan K."/>
            <person name="Varghese N."/>
            <person name="Mukherjee S."/>
            <person name="Reddy T.B.K."/>
            <person name="Daum C."/>
            <person name="Copeland A."/>
            <person name="Chen I.A."/>
            <person name="Ivanova N.N."/>
            <person name="Kyrpides N.C."/>
            <person name="Shapiro N."/>
            <person name="Eloe-Fadrosh E.A."/>
            <person name="Pietrasiak N."/>
        </authorList>
    </citation>
    <scope>NUCLEOTIDE SEQUENCE</scope>
    <source>
        <strain evidence="1">GSE-TBD4-15B</strain>
    </source>
</reference>
<protein>
    <submittedName>
        <fullName evidence="1">Uncharacterized protein</fullName>
    </submittedName>
</protein>
<evidence type="ECO:0000313" key="1">
    <source>
        <dbReference type="EMBL" id="MBW4467985.1"/>
    </source>
</evidence>
<accession>A0A951U6T1</accession>